<evidence type="ECO:0000259" key="11">
    <source>
        <dbReference type="PROSITE" id="PS51012"/>
    </source>
</evidence>
<proteinExistence type="inferred from homology"/>
<comment type="similarity">
    <text evidence="2 10">Belongs to the ABC-2 integral membrane protein family.</text>
</comment>
<dbReference type="PROSITE" id="PS51012">
    <property type="entry name" value="ABC_TM2"/>
    <property type="match status" value="1"/>
</dbReference>
<keyword evidence="5" id="KW-0997">Cell inner membrane</keyword>
<evidence type="ECO:0000256" key="1">
    <source>
        <dbReference type="ARBA" id="ARBA00004429"/>
    </source>
</evidence>
<evidence type="ECO:0000313" key="13">
    <source>
        <dbReference type="Proteomes" id="UP000516660"/>
    </source>
</evidence>
<dbReference type="GO" id="GO:0015920">
    <property type="term" value="P:lipopolysaccharide transport"/>
    <property type="evidence" value="ECO:0007669"/>
    <property type="project" value="TreeGrafter"/>
</dbReference>
<feature type="transmembrane region" description="Helical" evidence="10">
    <location>
        <begin position="38"/>
        <end position="59"/>
    </location>
</feature>
<dbReference type="RefSeq" id="WP_191148782.1">
    <property type="nucleotide sequence ID" value="NZ_CP061274.1"/>
</dbReference>
<evidence type="ECO:0000256" key="2">
    <source>
        <dbReference type="ARBA" id="ARBA00007783"/>
    </source>
</evidence>
<keyword evidence="9" id="KW-0046">Antibiotic resistance</keyword>
<dbReference type="InterPro" id="IPR047817">
    <property type="entry name" value="ABC2_TM_bact-type"/>
</dbReference>
<evidence type="ECO:0000256" key="8">
    <source>
        <dbReference type="ARBA" id="ARBA00023136"/>
    </source>
</evidence>
<organism evidence="12 13">
    <name type="scientific">Clavibacter zhangzhiyongii</name>
    <dbReference type="NCBI Taxonomy" id="2768071"/>
    <lineage>
        <taxon>Bacteria</taxon>
        <taxon>Bacillati</taxon>
        <taxon>Actinomycetota</taxon>
        <taxon>Actinomycetes</taxon>
        <taxon>Micrococcales</taxon>
        <taxon>Microbacteriaceae</taxon>
        <taxon>Clavibacter</taxon>
    </lineage>
</organism>
<reference evidence="12 13" key="1">
    <citation type="submission" date="2020-08" db="EMBL/GenBank/DDBJ databases">
        <title>Description of Clavibacter zhangzhiyonge sp. nov., a phytopathogenic actinobacterium isolated from barley seeds, causing leaf brown spot and decline.</title>
        <authorList>
            <person name="Tian Q."/>
            <person name="Chuan J."/>
            <person name="Zhao W."/>
            <person name="Li X."/>
        </authorList>
    </citation>
    <scope>NUCLEOTIDE SEQUENCE [LARGE SCALE GENOMIC DNA]</scope>
    <source>
        <strain evidence="12 13">DM1</strain>
    </source>
</reference>
<keyword evidence="6 10" id="KW-0812">Transmembrane</keyword>
<gene>
    <name evidence="12" type="ORF">H9X71_06080</name>
</gene>
<keyword evidence="4 10" id="KW-1003">Cell membrane</keyword>
<evidence type="ECO:0000256" key="6">
    <source>
        <dbReference type="ARBA" id="ARBA00022692"/>
    </source>
</evidence>
<dbReference type="GO" id="GO:0046677">
    <property type="term" value="P:response to antibiotic"/>
    <property type="evidence" value="ECO:0007669"/>
    <property type="project" value="UniProtKB-KW"/>
</dbReference>
<dbReference type="Pfam" id="PF01061">
    <property type="entry name" value="ABC2_membrane"/>
    <property type="match status" value="1"/>
</dbReference>
<feature type="transmembrane region" description="Helical" evidence="10">
    <location>
        <begin position="114"/>
        <end position="142"/>
    </location>
</feature>
<keyword evidence="7 10" id="KW-1133">Transmembrane helix</keyword>
<evidence type="ECO:0000256" key="7">
    <source>
        <dbReference type="ARBA" id="ARBA00022989"/>
    </source>
</evidence>
<evidence type="ECO:0000256" key="3">
    <source>
        <dbReference type="ARBA" id="ARBA00022448"/>
    </source>
</evidence>
<accession>A0A7L7Z516</accession>
<evidence type="ECO:0000313" key="12">
    <source>
        <dbReference type="EMBL" id="QOD44878.1"/>
    </source>
</evidence>
<keyword evidence="13" id="KW-1185">Reference proteome</keyword>
<dbReference type="PANTHER" id="PTHR30413">
    <property type="entry name" value="INNER MEMBRANE TRANSPORT PERMEASE"/>
    <property type="match status" value="1"/>
</dbReference>
<evidence type="ECO:0000256" key="9">
    <source>
        <dbReference type="ARBA" id="ARBA00023251"/>
    </source>
</evidence>
<dbReference type="Proteomes" id="UP000516660">
    <property type="component" value="Chromosome"/>
</dbReference>
<comment type="subcellular location">
    <subcellularLocation>
        <location evidence="1">Cell inner membrane</location>
        <topology evidence="1">Multi-pass membrane protein</topology>
    </subcellularLocation>
    <subcellularLocation>
        <location evidence="10">Cell membrane</location>
        <topology evidence="10">Multi-pass membrane protein</topology>
    </subcellularLocation>
</comment>
<dbReference type="PRINTS" id="PR00164">
    <property type="entry name" value="ABC2TRNSPORT"/>
</dbReference>
<protein>
    <recommendedName>
        <fullName evidence="10">Transport permease protein</fullName>
    </recommendedName>
</protein>
<dbReference type="EMBL" id="CP061274">
    <property type="protein sequence ID" value="QOD44878.1"/>
    <property type="molecule type" value="Genomic_DNA"/>
</dbReference>
<keyword evidence="3 10" id="KW-0813">Transport</keyword>
<feature type="transmembrane region" description="Helical" evidence="10">
    <location>
        <begin position="234"/>
        <end position="255"/>
    </location>
</feature>
<dbReference type="InterPro" id="IPR000412">
    <property type="entry name" value="ABC_2_transport"/>
</dbReference>
<comment type="caution">
    <text evidence="10">Lacks conserved residue(s) required for the propagation of feature annotation.</text>
</comment>
<evidence type="ECO:0000256" key="5">
    <source>
        <dbReference type="ARBA" id="ARBA00022519"/>
    </source>
</evidence>
<dbReference type="PANTHER" id="PTHR30413:SF8">
    <property type="entry name" value="TRANSPORT PERMEASE PROTEIN"/>
    <property type="match status" value="1"/>
</dbReference>
<dbReference type="InterPro" id="IPR013525">
    <property type="entry name" value="ABC2_TM"/>
</dbReference>
<keyword evidence="8 10" id="KW-0472">Membrane</keyword>
<feature type="transmembrane region" description="Helical" evidence="10">
    <location>
        <begin position="71"/>
        <end position="93"/>
    </location>
</feature>
<evidence type="ECO:0000256" key="4">
    <source>
        <dbReference type="ARBA" id="ARBA00022475"/>
    </source>
</evidence>
<dbReference type="GO" id="GO:0043190">
    <property type="term" value="C:ATP-binding cassette (ABC) transporter complex"/>
    <property type="evidence" value="ECO:0007669"/>
    <property type="project" value="InterPro"/>
</dbReference>
<dbReference type="GO" id="GO:0140359">
    <property type="term" value="F:ABC-type transporter activity"/>
    <property type="evidence" value="ECO:0007669"/>
    <property type="project" value="InterPro"/>
</dbReference>
<name>A0A7L7Z516_9MICO</name>
<feature type="transmembrane region" description="Helical" evidence="10">
    <location>
        <begin position="148"/>
        <end position="175"/>
    </location>
</feature>
<feature type="domain" description="ABC transmembrane type-2" evidence="11">
    <location>
        <begin position="39"/>
        <end position="258"/>
    </location>
</feature>
<sequence>MPDAARPGRAFRTPAARYRRSLWLLTTRDLKVRYSTSALGWFWSILDPLVMSGIYWFVFTVVFSRSVGEEPYIVFLLAALLPWMWFTGATSDFTKAFSSQAKLVRSTRIPRTIWVLRLVLAKGFEFLASLPVLAVFAIVAGARLDVHVLLLPLAVLLQAALLLGIGLIIAPLVVFFRDLERAVKLVLRFLFYASPIVYSSRDLPPELHPWAALNPLTGVFGLYRSAFFPGELDWYAVGVSALIAAALVVVGSFVFRRSLPAVLKEI</sequence>
<dbReference type="KEGG" id="czh:H9X71_06080"/>
<dbReference type="AlphaFoldDB" id="A0A7L7Z516"/>
<evidence type="ECO:0000256" key="10">
    <source>
        <dbReference type="RuleBase" id="RU361157"/>
    </source>
</evidence>